<evidence type="ECO:0000313" key="1">
    <source>
        <dbReference type="EMBL" id="CUO35381.1"/>
    </source>
</evidence>
<sequence>MKRPAHGAFNGKGGSSSSSFAKLCGGSFRVGSGISPQKTRTFFKKIKNFQKKITAFLKKNKSFFKNVLIFLPCMKCRELYDHIP</sequence>
<organism evidence="1 2">
    <name type="scientific">Phocaeicola vulgatus</name>
    <name type="common">Bacteroides vulgatus</name>
    <dbReference type="NCBI Taxonomy" id="821"/>
    <lineage>
        <taxon>Bacteria</taxon>
        <taxon>Pseudomonadati</taxon>
        <taxon>Bacteroidota</taxon>
        <taxon>Bacteroidia</taxon>
        <taxon>Bacteroidales</taxon>
        <taxon>Bacteroidaceae</taxon>
        <taxon>Phocaeicola</taxon>
    </lineage>
</organism>
<accession>A0A174TJL4</accession>
<dbReference type="Proteomes" id="UP000095333">
    <property type="component" value="Unassembled WGS sequence"/>
</dbReference>
<protein>
    <submittedName>
        <fullName evidence="1">Uncharacterized protein</fullName>
    </submittedName>
</protein>
<dbReference type="AlphaFoldDB" id="A0A174TJL4"/>
<proteinExistence type="predicted"/>
<evidence type="ECO:0000313" key="2">
    <source>
        <dbReference type="Proteomes" id="UP000095333"/>
    </source>
</evidence>
<dbReference type="EMBL" id="CYZI01000008">
    <property type="protein sequence ID" value="CUO35381.1"/>
    <property type="molecule type" value="Genomic_DNA"/>
</dbReference>
<gene>
    <name evidence="1" type="ORF">ERS852457_01827</name>
</gene>
<reference evidence="1 2" key="1">
    <citation type="submission" date="2015-09" db="EMBL/GenBank/DDBJ databases">
        <authorList>
            <consortium name="Pathogen Informatics"/>
        </authorList>
    </citation>
    <scope>NUCLEOTIDE SEQUENCE [LARGE SCALE GENOMIC DNA]</scope>
    <source>
        <strain evidence="1 2">2789STDY5834842</strain>
    </source>
</reference>
<name>A0A174TJL4_PHOVU</name>